<keyword evidence="2" id="KW-1185">Reference proteome</keyword>
<name>A0A2T0GV56_ACTMO</name>
<reference evidence="1 2" key="1">
    <citation type="submission" date="2018-03" db="EMBL/GenBank/DDBJ databases">
        <title>Actinopolyspora mortivallis from Sahara, screening for active biomolecules.</title>
        <authorList>
            <person name="Selama O."/>
            <person name="Wellington E.M.H."/>
            <person name="Hacene H."/>
        </authorList>
    </citation>
    <scope>NUCLEOTIDE SEQUENCE [LARGE SCALE GENOMIC DNA]</scope>
    <source>
        <strain evidence="1 2">M5A</strain>
    </source>
</reference>
<accession>A0A2T0GV56</accession>
<sequence>MSDRAYPFRIGRVPAGTRDVTATTEHAGRGGTMAQGHVTVNYLPDGNDWTVTVTAGSETRTAQAPGLISARDAAEQLVEQLVPNSAGRVVIHLLDGDGFAFSTAYLQARHGLSDETTRAAAQQAAAAAAQQNPPNPLGGLR</sequence>
<protein>
    <submittedName>
        <fullName evidence="1">Uncharacterized protein</fullName>
    </submittedName>
</protein>
<dbReference type="EMBL" id="PVSR01000023">
    <property type="protein sequence ID" value="PRW62903.1"/>
    <property type="molecule type" value="Genomic_DNA"/>
</dbReference>
<dbReference type="InParanoid" id="A0A2T0GV56"/>
<dbReference type="AlphaFoldDB" id="A0A2T0GV56"/>
<evidence type="ECO:0000313" key="1">
    <source>
        <dbReference type="EMBL" id="PRW62903.1"/>
    </source>
</evidence>
<proteinExistence type="predicted"/>
<dbReference type="Proteomes" id="UP000239352">
    <property type="component" value="Unassembled WGS sequence"/>
</dbReference>
<dbReference type="STRING" id="1050202.GCA_000384035_00836"/>
<organism evidence="1 2">
    <name type="scientific">Actinopolyspora mortivallis</name>
    <dbReference type="NCBI Taxonomy" id="33906"/>
    <lineage>
        <taxon>Bacteria</taxon>
        <taxon>Bacillati</taxon>
        <taxon>Actinomycetota</taxon>
        <taxon>Actinomycetes</taxon>
        <taxon>Actinopolysporales</taxon>
        <taxon>Actinopolysporaceae</taxon>
        <taxon>Actinopolyspora</taxon>
    </lineage>
</organism>
<gene>
    <name evidence="1" type="ORF">CEP50_13230</name>
</gene>
<comment type="caution">
    <text evidence="1">The sequence shown here is derived from an EMBL/GenBank/DDBJ whole genome shotgun (WGS) entry which is preliminary data.</text>
</comment>
<evidence type="ECO:0000313" key="2">
    <source>
        <dbReference type="Proteomes" id="UP000239352"/>
    </source>
</evidence>